<gene>
    <name evidence="11" type="primary">gph</name>
    <name evidence="11" type="ORF">PVT71_02620</name>
</gene>
<dbReference type="InterPro" id="IPR036412">
    <property type="entry name" value="HAD-like_sf"/>
</dbReference>
<comment type="cofactor">
    <cofactor evidence="2 10">
        <name>Mg(2+)</name>
        <dbReference type="ChEBI" id="CHEBI:18420"/>
    </cofactor>
</comment>
<feature type="binding site" evidence="10">
    <location>
        <position position="166"/>
    </location>
    <ligand>
        <name>Mg(2+)</name>
        <dbReference type="ChEBI" id="CHEBI:18420"/>
    </ligand>
</feature>
<dbReference type="RefSeq" id="WP_353472943.1">
    <property type="nucleotide sequence ID" value="NZ_CP123384.1"/>
</dbReference>
<keyword evidence="8 10" id="KW-0460">Magnesium</keyword>
<dbReference type="Gene3D" id="3.40.50.1000">
    <property type="entry name" value="HAD superfamily/HAD-like"/>
    <property type="match status" value="1"/>
</dbReference>
<dbReference type="HAMAP" id="MF_00495">
    <property type="entry name" value="GPH_hydrolase_bact"/>
    <property type="match status" value="1"/>
</dbReference>
<evidence type="ECO:0000256" key="4">
    <source>
        <dbReference type="ARBA" id="ARBA00006171"/>
    </source>
</evidence>
<sequence>MLKSVVFDLDGTLIDSAPDLHRAANVVLRSEGLPEITFEQARSFIGKGAPVLIARVVEAVGLDRDPNAHSRLLGKFMREYEREPALTVLYPGVMDALARLELLGCAMGLCTNKPEAPTQIALGHFGLDRHLRAVASGDSLPVKKPDPAPLIQVMHDLGGPGLYVGDSEVDAETAERAGLPFALFTEGYRKTPVEEMTHAYAFDHWDQLPGIVAHHFGALEA</sequence>
<dbReference type="InterPro" id="IPR006439">
    <property type="entry name" value="HAD-SF_hydro_IA"/>
</dbReference>
<keyword evidence="7 10" id="KW-0378">Hydrolase</keyword>
<dbReference type="GO" id="GO:0008967">
    <property type="term" value="F:phosphoglycolate phosphatase activity"/>
    <property type="evidence" value="ECO:0007669"/>
    <property type="project" value="UniProtKB-UniRule"/>
</dbReference>
<dbReference type="SFLD" id="SFLDS00003">
    <property type="entry name" value="Haloacid_Dehalogenase"/>
    <property type="match status" value="1"/>
</dbReference>
<dbReference type="AlphaFoldDB" id="A0AAU8AGR0"/>
<accession>A0AAU8AGR0</accession>
<dbReference type="GO" id="GO:0005975">
    <property type="term" value="P:carbohydrate metabolic process"/>
    <property type="evidence" value="ECO:0007669"/>
    <property type="project" value="InterPro"/>
</dbReference>
<dbReference type="EMBL" id="CP123384">
    <property type="protein sequence ID" value="XCC94120.1"/>
    <property type="molecule type" value="Genomic_DNA"/>
</dbReference>
<dbReference type="SUPFAM" id="SSF56784">
    <property type="entry name" value="HAD-like"/>
    <property type="match status" value="1"/>
</dbReference>
<dbReference type="Gene3D" id="1.10.150.240">
    <property type="entry name" value="Putative phosphatase, domain 2"/>
    <property type="match status" value="1"/>
</dbReference>
<dbReference type="InterPro" id="IPR041492">
    <property type="entry name" value="HAD_2"/>
</dbReference>
<feature type="binding site" evidence="10">
    <location>
        <position position="10"/>
    </location>
    <ligand>
        <name>Mg(2+)</name>
        <dbReference type="ChEBI" id="CHEBI:18420"/>
    </ligand>
</feature>
<reference evidence="11" key="1">
    <citation type="submission" date="2023-02" db="EMBL/GenBank/DDBJ databases">
        <title>Description and genomic characterization of Salipiger bruguierae sp. nov., isolated from the sediment of mangrove plant Bruguiera sexangula.</title>
        <authorList>
            <person name="Long M."/>
        </authorList>
    </citation>
    <scope>NUCLEOTIDE SEQUENCE</scope>
    <source>
        <strain evidence="11">H15</strain>
    </source>
</reference>
<dbReference type="NCBIfam" id="TIGR01549">
    <property type="entry name" value="HAD-SF-IA-v1"/>
    <property type="match status" value="1"/>
</dbReference>
<evidence type="ECO:0000256" key="8">
    <source>
        <dbReference type="ARBA" id="ARBA00022842"/>
    </source>
</evidence>
<keyword evidence="9 10" id="KW-0119">Carbohydrate metabolism</keyword>
<organism evidence="11">
    <name type="scientific">Alloyangia sp. H15</name>
    <dbReference type="NCBI Taxonomy" id="3029062"/>
    <lineage>
        <taxon>Bacteria</taxon>
        <taxon>Pseudomonadati</taxon>
        <taxon>Pseudomonadota</taxon>
        <taxon>Alphaproteobacteria</taxon>
        <taxon>Rhodobacterales</taxon>
        <taxon>Roseobacteraceae</taxon>
        <taxon>Alloyangia</taxon>
    </lineage>
</organism>
<dbReference type="InterPro" id="IPR050155">
    <property type="entry name" value="HAD-like_hydrolase_sf"/>
</dbReference>
<evidence type="ECO:0000256" key="9">
    <source>
        <dbReference type="ARBA" id="ARBA00023277"/>
    </source>
</evidence>
<dbReference type="SFLD" id="SFLDG01129">
    <property type="entry name" value="C1.5:_HAD__Beta-PGM__Phosphata"/>
    <property type="match status" value="1"/>
</dbReference>
<evidence type="ECO:0000256" key="1">
    <source>
        <dbReference type="ARBA" id="ARBA00000830"/>
    </source>
</evidence>
<dbReference type="GO" id="GO:0046295">
    <property type="term" value="P:glycolate biosynthetic process"/>
    <property type="evidence" value="ECO:0007669"/>
    <property type="project" value="UniProtKB-UniRule"/>
</dbReference>
<evidence type="ECO:0000256" key="3">
    <source>
        <dbReference type="ARBA" id="ARBA00004818"/>
    </source>
</evidence>
<dbReference type="PRINTS" id="PR00413">
    <property type="entry name" value="HADHALOGNASE"/>
</dbReference>
<dbReference type="GO" id="GO:0005829">
    <property type="term" value="C:cytosol"/>
    <property type="evidence" value="ECO:0007669"/>
    <property type="project" value="TreeGrafter"/>
</dbReference>
<dbReference type="GO" id="GO:0006281">
    <property type="term" value="P:DNA repair"/>
    <property type="evidence" value="ECO:0007669"/>
    <property type="project" value="TreeGrafter"/>
</dbReference>
<feature type="binding site" evidence="10">
    <location>
        <position position="8"/>
    </location>
    <ligand>
        <name>Mg(2+)</name>
        <dbReference type="ChEBI" id="CHEBI:18420"/>
    </ligand>
</feature>
<evidence type="ECO:0000256" key="5">
    <source>
        <dbReference type="ARBA" id="ARBA00013078"/>
    </source>
</evidence>
<keyword evidence="6 10" id="KW-0479">Metal-binding</keyword>
<comment type="pathway">
    <text evidence="3 10">Organic acid metabolism; glycolate biosynthesis; glycolate from 2-phosphoglycolate: step 1/1.</text>
</comment>
<comment type="function">
    <text evidence="10">Specifically catalyzes the dephosphorylation of 2-phosphoglycolate. Is involved in the dissimilation of the intracellular 2-phosphoglycolate formed during the DNA repair of 3'-phosphoglycolate ends, a major class of DNA lesions induced by oxidative stress.</text>
</comment>
<dbReference type="NCBIfam" id="TIGR01449">
    <property type="entry name" value="PGP_bact"/>
    <property type="match status" value="1"/>
</dbReference>
<evidence type="ECO:0000256" key="2">
    <source>
        <dbReference type="ARBA" id="ARBA00001946"/>
    </source>
</evidence>
<evidence type="ECO:0000313" key="11">
    <source>
        <dbReference type="EMBL" id="XCC94120.1"/>
    </source>
</evidence>
<dbReference type="InterPro" id="IPR023198">
    <property type="entry name" value="PGP-like_dom2"/>
</dbReference>
<evidence type="ECO:0000256" key="7">
    <source>
        <dbReference type="ARBA" id="ARBA00022801"/>
    </source>
</evidence>
<proteinExistence type="inferred from homology"/>
<dbReference type="GO" id="GO:0046872">
    <property type="term" value="F:metal ion binding"/>
    <property type="evidence" value="ECO:0007669"/>
    <property type="project" value="UniProtKB-KW"/>
</dbReference>
<comment type="similarity">
    <text evidence="4 10">Belongs to the HAD-like hydrolase superfamily. CbbY/CbbZ/Gph/YieH family.</text>
</comment>
<dbReference type="PANTHER" id="PTHR43434">
    <property type="entry name" value="PHOSPHOGLYCOLATE PHOSPHATASE"/>
    <property type="match status" value="1"/>
</dbReference>
<comment type="catalytic activity">
    <reaction evidence="1 10">
        <text>2-phosphoglycolate + H2O = glycolate + phosphate</text>
        <dbReference type="Rhea" id="RHEA:14369"/>
        <dbReference type="ChEBI" id="CHEBI:15377"/>
        <dbReference type="ChEBI" id="CHEBI:29805"/>
        <dbReference type="ChEBI" id="CHEBI:43474"/>
        <dbReference type="ChEBI" id="CHEBI:58033"/>
        <dbReference type="EC" id="3.1.3.18"/>
    </reaction>
</comment>
<evidence type="ECO:0000256" key="10">
    <source>
        <dbReference type="HAMAP-Rule" id="MF_00495"/>
    </source>
</evidence>
<dbReference type="InterPro" id="IPR037512">
    <property type="entry name" value="PGPase_prok"/>
</dbReference>
<dbReference type="InterPro" id="IPR023214">
    <property type="entry name" value="HAD_sf"/>
</dbReference>
<dbReference type="Pfam" id="PF13419">
    <property type="entry name" value="HAD_2"/>
    <property type="match status" value="1"/>
</dbReference>
<name>A0AAU8AGR0_9RHOB</name>
<dbReference type="EC" id="3.1.3.18" evidence="5 10"/>
<evidence type="ECO:0000256" key="6">
    <source>
        <dbReference type="ARBA" id="ARBA00022723"/>
    </source>
</evidence>
<feature type="active site" description="Nucleophile" evidence="10">
    <location>
        <position position="8"/>
    </location>
</feature>
<dbReference type="PANTHER" id="PTHR43434:SF1">
    <property type="entry name" value="PHOSPHOGLYCOLATE PHOSPHATASE"/>
    <property type="match status" value="1"/>
</dbReference>
<protein>
    <recommendedName>
        <fullName evidence="5 10">Phosphoglycolate phosphatase</fullName>
        <shortName evidence="10">PGP</shortName>
        <shortName evidence="10">PGPase</shortName>
        <ecNumber evidence="5 10">3.1.3.18</ecNumber>
    </recommendedName>
</protein>